<dbReference type="GO" id="GO:0032259">
    <property type="term" value="P:methylation"/>
    <property type="evidence" value="ECO:0007669"/>
    <property type="project" value="UniProtKB-KW"/>
</dbReference>
<protein>
    <submittedName>
        <fullName evidence="2">Methyltransferase, FkbM family</fullName>
    </submittedName>
</protein>
<dbReference type="STRING" id="413434.SAMN04488132_107150"/>
<dbReference type="GO" id="GO:0008168">
    <property type="term" value="F:methyltransferase activity"/>
    <property type="evidence" value="ECO:0007669"/>
    <property type="project" value="UniProtKB-KW"/>
</dbReference>
<evidence type="ECO:0000313" key="2">
    <source>
        <dbReference type="EMBL" id="SJZ98874.1"/>
    </source>
</evidence>
<dbReference type="SUPFAM" id="SSF53335">
    <property type="entry name" value="S-adenosyl-L-methionine-dependent methyltransferases"/>
    <property type="match status" value="1"/>
</dbReference>
<proteinExistence type="predicted"/>
<dbReference type="PANTHER" id="PTHR34203">
    <property type="entry name" value="METHYLTRANSFERASE, FKBM FAMILY PROTEIN"/>
    <property type="match status" value="1"/>
</dbReference>
<gene>
    <name evidence="2" type="ORF">SAMN04488132_107150</name>
</gene>
<dbReference type="InterPro" id="IPR006342">
    <property type="entry name" value="FkbM_mtfrase"/>
</dbReference>
<keyword evidence="3" id="KW-1185">Reference proteome</keyword>
<organism evidence="2 3">
    <name type="scientific">Sediminibacterium ginsengisoli</name>
    <dbReference type="NCBI Taxonomy" id="413434"/>
    <lineage>
        <taxon>Bacteria</taxon>
        <taxon>Pseudomonadati</taxon>
        <taxon>Bacteroidota</taxon>
        <taxon>Chitinophagia</taxon>
        <taxon>Chitinophagales</taxon>
        <taxon>Chitinophagaceae</taxon>
        <taxon>Sediminibacterium</taxon>
    </lineage>
</organism>
<evidence type="ECO:0000259" key="1">
    <source>
        <dbReference type="Pfam" id="PF05050"/>
    </source>
</evidence>
<keyword evidence="2" id="KW-0489">Methyltransferase</keyword>
<dbReference type="EMBL" id="FUWH01000007">
    <property type="protein sequence ID" value="SJZ98874.1"/>
    <property type="molecule type" value="Genomic_DNA"/>
</dbReference>
<dbReference type="Gene3D" id="3.40.50.150">
    <property type="entry name" value="Vaccinia Virus protein VP39"/>
    <property type="match status" value="1"/>
</dbReference>
<dbReference type="InterPro" id="IPR052514">
    <property type="entry name" value="SAM-dependent_MTase"/>
</dbReference>
<dbReference type="PANTHER" id="PTHR34203:SF15">
    <property type="entry name" value="SLL1173 PROTEIN"/>
    <property type="match status" value="1"/>
</dbReference>
<keyword evidence="2" id="KW-0808">Transferase</keyword>
<dbReference type="Proteomes" id="UP000190888">
    <property type="component" value="Unassembled WGS sequence"/>
</dbReference>
<dbReference type="Pfam" id="PF05050">
    <property type="entry name" value="Methyltransf_21"/>
    <property type="match status" value="1"/>
</dbReference>
<dbReference type="AlphaFoldDB" id="A0A1T4Q5D7"/>
<feature type="domain" description="Methyltransferase FkbM" evidence="1">
    <location>
        <begin position="10"/>
        <end position="162"/>
    </location>
</feature>
<reference evidence="2 3" key="1">
    <citation type="submission" date="2017-02" db="EMBL/GenBank/DDBJ databases">
        <authorList>
            <person name="Peterson S.W."/>
        </authorList>
    </citation>
    <scope>NUCLEOTIDE SEQUENCE [LARGE SCALE GENOMIC DNA]</scope>
    <source>
        <strain evidence="2 3">DSM 22335</strain>
    </source>
</reference>
<accession>A0A1T4Q5D7</accession>
<name>A0A1T4Q5D7_9BACT</name>
<evidence type="ECO:0000313" key="3">
    <source>
        <dbReference type="Proteomes" id="UP000190888"/>
    </source>
</evidence>
<dbReference type="InterPro" id="IPR029063">
    <property type="entry name" value="SAM-dependent_MTases_sf"/>
</dbReference>
<sequence length="220" mass="25110">MLPQGFVYVDVGTNIGTTLWLMADKAKQIHAFEPMPHLYNTVISSVETNNAGNINMKMMAVGKESGKLRMFKNNNSSIAAAENADTIEIPVSTLDSELKNQEQIDYIKIDVEGYEYKVLQGASGIIGKHKPVLLIEIHPQFILNYQDNCEDVISWLENQGYSISFYSFLDEQRKSKARRFLNRFFPSKGRQLKNKDEFFSDIELTPQLLSYHLLCEPVYA</sequence>
<dbReference type="RefSeq" id="WP_176113007.1">
    <property type="nucleotide sequence ID" value="NZ_FUWH01000007.1"/>
</dbReference>
<dbReference type="NCBIfam" id="TIGR01444">
    <property type="entry name" value="fkbM_fam"/>
    <property type="match status" value="1"/>
</dbReference>